<keyword evidence="3" id="KW-1185">Reference proteome</keyword>
<proteinExistence type="predicted"/>
<dbReference type="EnsemblPlants" id="evm.model.01.2424">
    <property type="protein sequence ID" value="cds.evm.model.01.2424"/>
    <property type="gene ID" value="evm.TU.01.2424"/>
</dbReference>
<evidence type="ECO:0000313" key="3">
    <source>
        <dbReference type="Proteomes" id="UP000596661"/>
    </source>
</evidence>
<reference evidence="2" key="1">
    <citation type="submission" date="2018-11" db="EMBL/GenBank/DDBJ databases">
        <authorList>
            <person name="Grassa J C."/>
        </authorList>
    </citation>
    <scope>NUCLEOTIDE SEQUENCE [LARGE SCALE GENOMIC DNA]</scope>
</reference>
<accession>A0A803NL42</accession>
<keyword evidence="1" id="KW-0812">Transmembrane</keyword>
<dbReference type="AlphaFoldDB" id="A0A803NL42"/>
<evidence type="ECO:0000313" key="2">
    <source>
        <dbReference type="EnsemblPlants" id="cds.evm.model.01.2424"/>
    </source>
</evidence>
<name>A0A803NL42_CANSA</name>
<organism evidence="2 3">
    <name type="scientific">Cannabis sativa</name>
    <name type="common">Hemp</name>
    <name type="synonym">Marijuana</name>
    <dbReference type="NCBI Taxonomy" id="3483"/>
    <lineage>
        <taxon>Eukaryota</taxon>
        <taxon>Viridiplantae</taxon>
        <taxon>Streptophyta</taxon>
        <taxon>Embryophyta</taxon>
        <taxon>Tracheophyta</taxon>
        <taxon>Spermatophyta</taxon>
        <taxon>Magnoliopsida</taxon>
        <taxon>eudicotyledons</taxon>
        <taxon>Gunneridae</taxon>
        <taxon>Pentapetalae</taxon>
        <taxon>rosids</taxon>
        <taxon>fabids</taxon>
        <taxon>Rosales</taxon>
        <taxon>Cannabaceae</taxon>
        <taxon>Cannabis</taxon>
    </lineage>
</organism>
<keyword evidence="1" id="KW-0472">Membrane</keyword>
<dbReference type="Proteomes" id="UP000596661">
    <property type="component" value="Chromosome 1"/>
</dbReference>
<dbReference type="Gramene" id="evm.model.01.2424">
    <property type="protein sequence ID" value="cds.evm.model.01.2424"/>
    <property type="gene ID" value="evm.TU.01.2424"/>
</dbReference>
<protein>
    <submittedName>
        <fullName evidence="2">Uncharacterized protein</fullName>
    </submittedName>
</protein>
<feature type="transmembrane region" description="Helical" evidence="1">
    <location>
        <begin position="14"/>
        <end position="33"/>
    </location>
</feature>
<reference evidence="2" key="2">
    <citation type="submission" date="2021-03" db="UniProtKB">
        <authorList>
            <consortium name="EnsemblPlants"/>
        </authorList>
    </citation>
    <scope>IDENTIFICATION</scope>
</reference>
<evidence type="ECO:0000256" key="1">
    <source>
        <dbReference type="SAM" id="Phobius"/>
    </source>
</evidence>
<sequence length="87" mass="8781">MEACANLSSSEQSVAHVVPAYVMSAAHIVALAVSVSSKKSATSVIFAVSVSLVAFKTVRLETSEAIASSFASLLVGYLATATVTSSA</sequence>
<dbReference type="EMBL" id="UZAU01000073">
    <property type="status" value="NOT_ANNOTATED_CDS"/>
    <property type="molecule type" value="Genomic_DNA"/>
</dbReference>
<keyword evidence="1" id="KW-1133">Transmembrane helix</keyword>